<sequence length="31" mass="3497">PDFAKNNIDSFDPEDICEGPLLDYAREQGNI</sequence>
<name>X0XIF0_9ZZZZ</name>
<gene>
    <name evidence="1" type="ORF">S01H1_81435</name>
</gene>
<dbReference type="EMBL" id="BARS01055109">
    <property type="protein sequence ID" value="GAG42919.1"/>
    <property type="molecule type" value="Genomic_DNA"/>
</dbReference>
<feature type="non-terminal residue" evidence="1">
    <location>
        <position position="1"/>
    </location>
</feature>
<reference evidence="1" key="1">
    <citation type="journal article" date="2014" name="Front. Microbiol.">
        <title>High frequency of phylogenetically diverse reductive dehalogenase-homologous genes in deep subseafloor sedimentary metagenomes.</title>
        <authorList>
            <person name="Kawai M."/>
            <person name="Futagami T."/>
            <person name="Toyoda A."/>
            <person name="Takaki Y."/>
            <person name="Nishi S."/>
            <person name="Hori S."/>
            <person name="Arai W."/>
            <person name="Tsubouchi T."/>
            <person name="Morono Y."/>
            <person name="Uchiyama I."/>
            <person name="Ito T."/>
            <person name="Fujiyama A."/>
            <person name="Inagaki F."/>
            <person name="Takami H."/>
        </authorList>
    </citation>
    <scope>NUCLEOTIDE SEQUENCE</scope>
    <source>
        <strain evidence="1">Expedition CK06-06</strain>
    </source>
</reference>
<proteinExistence type="predicted"/>
<comment type="caution">
    <text evidence="1">The sequence shown here is derived from an EMBL/GenBank/DDBJ whole genome shotgun (WGS) entry which is preliminary data.</text>
</comment>
<accession>X0XIF0</accession>
<organism evidence="1">
    <name type="scientific">marine sediment metagenome</name>
    <dbReference type="NCBI Taxonomy" id="412755"/>
    <lineage>
        <taxon>unclassified sequences</taxon>
        <taxon>metagenomes</taxon>
        <taxon>ecological metagenomes</taxon>
    </lineage>
</organism>
<evidence type="ECO:0000313" key="1">
    <source>
        <dbReference type="EMBL" id="GAG42919.1"/>
    </source>
</evidence>
<dbReference type="AlphaFoldDB" id="X0XIF0"/>
<protein>
    <submittedName>
        <fullName evidence="1">Uncharacterized protein</fullName>
    </submittedName>
</protein>